<dbReference type="InterPro" id="IPR015050">
    <property type="entry name" value="BofC_C"/>
</dbReference>
<evidence type="ECO:0000259" key="3">
    <source>
        <dbReference type="Pfam" id="PF08977"/>
    </source>
</evidence>
<gene>
    <name evidence="4" type="ORF">J2Z37_000416</name>
</gene>
<evidence type="ECO:0000259" key="2">
    <source>
        <dbReference type="Pfam" id="PF08955"/>
    </source>
</evidence>
<dbReference type="InterPro" id="IPR015071">
    <property type="entry name" value="BOFC_N"/>
</dbReference>
<sequence>MWQQNKRKSKIVFLWMMVILLIAFLGGCSWLMYKSQQEAPISEQAALDAEAEPAISSMEVSIVLKKSFVCGVESEEKLSQMVASTDQVIQDYQDWQLLSQEGNHFEFGKQVNDLAPICKEKGYFGLSKDGILTLYEGPPEEQKVIQTFFQINTKKLESALPMSELEFLQKGIRITDIAEYNSILSSYEEFANLTGNVKKKVEADEG</sequence>
<evidence type="ECO:0000313" key="5">
    <source>
        <dbReference type="Proteomes" id="UP001519343"/>
    </source>
</evidence>
<evidence type="ECO:0000313" key="4">
    <source>
        <dbReference type="EMBL" id="MBP1930429.1"/>
    </source>
</evidence>
<dbReference type="EMBL" id="JAGGKT010000001">
    <property type="protein sequence ID" value="MBP1930429.1"/>
    <property type="molecule type" value="Genomic_DNA"/>
</dbReference>
<organism evidence="4 5">
    <name type="scientific">Ammoniphilus resinae</name>
    <dbReference type="NCBI Taxonomy" id="861532"/>
    <lineage>
        <taxon>Bacteria</taxon>
        <taxon>Bacillati</taxon>
        <taxon>Bacillota</taxon>
        <taxon>Bacilli</taxon>
        <taxon>Bacillales</taxon>
        <taxon>Paenibacillaceae</taxon>
        <taxon>Aneurinibacillus group</taxon>
        <taxon>Ammoniphilus</taxon>
    </lineage>
</organism>
<dbReference type="Pfam" id="PF08955">
    <property type="entry name" value="BofC_C"/>
    <property type="match status" value="1"/>
</dbReference>
<proteinExistence type="predicted"/>
<comment type="caution">
    <text evidence="4">The sequence shown here is derived from an EMBL/GenBank/DDBJ whole genome shotgun (WGS) entry which is preliminary data.</text>
</comment>
<dbReference type="PROSITE" id="PS51257">
    <property type="entry name" value="PROKAR_LIPOPROTEIN"/>
    <property type="match status" value="1"/>
</dbReference>
<name>A0ABS4GJK3_9BACL</name>
<evidence type="ECO:0000256" key="1">
    <source>
        <dbReference type="SAM" id="Phobius"/>
    </source>
</evidence>
<accession>A0ABS4GJK3</accession>
<dbReference type="RefSeq" id="WP_209808401.1">
    <property type="nucleotide sequence ID" value="NZ_JAGGKT010000001.1"/>
</dbReference>
<feature type="domain" description="Bypass-of-forespore C N-terminal" evidence="3">
    <location>
        <begin position="60"/>
        <end position="109"/>
    </location>
</feature>
<keyword evidence="1" id="KW-0472">Membrane</keyword>
<dbReference type="InterPro" id="IPR038118">
    <property type="entry name" value="BOFC_N_sf"/>
</dbReference>
<keyword evidence="1" id="KW-0812">Transmembrane</keyword>
<reference evidence="4 5" key="1">
    <citation type="submission" date="2021-03" db="EMBL/GenBank/DDBJ databases">
        <title>Genomic Encyclopedia of Type Strains, Phase IV (KMG-IV): sequencing the most valuable type-strain genomes for metagenomic binning, comparative biology and taxonomic classification.</title>
        <authorList>
            <person name="Goeker M."/>
        </authorList>
    </citation>
    <scope>NUCLEOTIDE SEQUENCE [LARGE SCALE GENOMIC DNA]</scope>
    <source>
        <strain evidence="4 5">DSM 24738</strain>
    </source>
</reference>
<dbReference type="Gene3D" id="3.30.70.1740">
    <property type="entry name" value="Bypass-of-forespore C, C-terminal domain"/>
    <property type="match status" value="1"/>
</dbReference>
<feature type="domain" description="Bypass of forespore C C-terminal" evidence="2">
    <location>
        <begin position="112"/>
        <end position="188"/>
    </location>
</feature>
<feature type="transmembrane region" description="Helical" evidence="1">
    <location>
        <begin position="12"/>
        <end position="33"/>
    </location>
</feature>
<dbReference type="Proteomes" id="UP001519343">
    <property type="component" value="Unassembled WGS sequence"/>
</dbReference>
<keyword evidence="5" id="KW-1185">Reference proteome</keyword>
<protein>
    <submittedName>
        <fullName evidence="4">Forespore regulator of the sigma-K checkpoint</fullName>
    </submittedName>
</protein>
<dbReference type="Pfam" id="PF08977">
    <property type="entry name" value="BOFC_N"/>
    <property type="match status" value="1"/>
</dbReference>
<keyword evidence="1" id="KW-1133">Transmembrane helix</keyword>
<dbReference type="Gene3D" id="3.10.20.420">
    <property type="entry name" value="Bypass-of-forespore C, N-terminal domain"/>
    <property type="match status" value="1"/>
</dbReference>
<dbReference type="InterPro" id="IPR038117">
    <property type="entry name" value="BofC_C_sf"/>
</dbReference>